<evidence type="ECO:0000313" key="8">
    <source>
        <dbReference type="EMBL" id="EWS73354.1"/>
    </source>
</evidence>
<dbReference type="Proteomes" id="UP000009168">
    <property type="component" value="Unassembled WGS sequence"/>
</dbReference>
<dbReference type="PANTHER" id="PTHR43385:SF1">
    <property type="entry name" value="RIBOFLAVIN TRANSPORTER RIBJ"/>
    <property type="match status" value="1"/>
</dbReference>
<evidence type="ECO:0000313" key="9">
    <source>
        <dbReference type="Proteomes" id="UP000009168"/>
    </source>
</evidence>
<dbReference type="EMBL" id="GG662628">
    <property type="protein sequence ID" value="EWS73354.1"/>
    <property type="molecule type" value="Genomic_DNA"/>
</dbReference>
<dbReference type="InParanoid" id="W7XIK1"/>
<evidence type="ECO:0000256" key="1">
    <source>
        <dbReference type="ARBA" id="ARBA00004141"/>
    </source>
</evidence>
<protein>
    <submittedName>
        <fullName evidence="8">Oxalate/formate antiporter family transporter</fullName>
    </submittedName>
</protein>
<dbReference type="InterPro" id="IPR011701">
    <property type="entry name" value="MFS"/>
</dbReference>
<dbReference type="GO" id="GO:0016020">
    <property type="term" value="C:membrane"/>
    <property type="evidence" value="ECO:0007669"/>
    <property type="project" value="UniProtKB-SubCell"/>
</dbReference>
<feature type="transmembrane region" description="Helical" evidence="7">
    <location>
        <begin position="204"/>
        <end position="222"/>
    </location>
</feature>
<gene>
    <name evidence="8" type="ORF">TTHERM_000798148</name>
</gene>
<feature type="transmembrane region" description="Helical" evidence="7">
    <location>
        <begin position="599"/>
        <end position="621"/>
    </location>
</feature>
<evidence type="ECO:0000256" key="5">
    <source>
        <dbReference type="ARBA" id="ARBA00023136"/>
    </source>
</evidence>
<dbReference type="GeneID" id="24440730"/>
<keyword evidence="2" id="KW-0813">Transport</keyword>
<keyword evidence="3 7" id="KW-0812">Transmembrane</keyword>
<proteinExistence type="predicted"/>
<evidence type="ECO:0000256" key="2">
    <source>
        <dbReference type="ARBA" id="ARBA00022448"/>
    </source>
</evidence>
<dbReference type="KEGG" id="tet:TTHERM_000798148"/>
<name>W7XIK1_TETTS</name>
<dbReference type="InterPro" id="IPR052983">
    <property type="entry name" value="MFS_Riboflavin_Transporter"/>
</dbReference>
<dbReference type="PANTHER" id="PTHR43385">
    <property type="entry name" value="RIBOFLAVIN TRANSPORTER RIBJ"/>
    <property type="match status" value="1"/>
</dbReference>
<evidence type="ECO:0000256" key="4">
    <source>
        <dbReference type="ARBA" id="ARBA00022989"/>
    </source>
</evidence>
<organism evidence="8 9">
    <name type="scientific">Tetrahymena thermophila (strain SB210)</name>
    <dbReference type="NCBI Taxonomy" id="312017"/>
    <lineage>
        <taxon>Eukaryota</taxon>
        <taxon>Sar</taxon>
        <taxon>Alveolata</taxon>
        <taxon>Ciliophora</taxon>
        <taxon>Intramacronucleata</taxon>
        <taxon>Oligohymenophorea</taxon>
        <taxon>Hymenostomatida</taxon>
        <taxon>Tetrahymenina</taxon>
        <taxon>Tetrahymenidae</taxon>
        <taxon>Tetrahymena</taxon>
    </lineage>
</organism>
<evidence type="ECO:0000256" key="3">
    <source>
        <dbReference type="ARBA" id="ARBA00022692"/>
    </source>
</evidence>
<feature type="transmembrane region" description="Helical" evidence="7">
    <location>
        <begin position="145"/>
        <end position="165"/>
    </location>
</feature>
<sequence length="663" mass="75597">MVKCMMSSNRIKGILTIIAGFVLNLTSGSMFLWGTLNIYITSYFRQKDDPDLSLSIGGAIFPVMTASFATGIPLGIKCIQLLGQARYVLFISSVIASLTVILSSYAEKFYQFAIIYGVINGIASGCICIVPIYMGYLYYPNYRGLVSGINTCGCALCSFLFGILFTQLVNPDGLLQNSNSDGYSYFDGDSISVAQNVPETLRKIGYIFLSVSVCASFLVFYHPNQIGEEEKRLKKQLQLKQQEKKQFQENLQTIEQEIQQIELTINNEQNQKQFQEEQVQPLRNPKFNRHSQEILRQSKQIIVQKIRISEIEQQVLQEKIEISHKKDEQTGLVYVNKVIIDEIKENQDKVNVTKNKQFSEKDFLRILQRIQSNEDQSYNKEQHINQYVQDDDLNKELTEEELAKKEEQIKEELENTKKNQEEIDELDKLGAPSIKIALKQPKFYLSILLAILCLGFGSLINANYKSIAKDQGFESDSFQTLVGSLAGLANGISRPVWSGLLDKFKYKHLLIVALSIQIVTSLSLQATNQSEAFFAIWIFIIHFCLGGVLGMLPVFSAQLNGVKIGSQLYGFYFYGFSIANFVQFIIVLELKKEIGFNNIFYIFFAQLFLAFIIIICFQFKIKWSKYYMAKKEETLNTQSNENIPNNVINSEQNQLNFIVTNQE</sequence>
<accession>W7XIK1</accession>
<keyword evidence="6" id="KW-0175">Coiled coil</keyword>
<dbReference type="FunCoup" id="W7XIK1">
    <property type="interactions" value="2"/>
</dbReference>
<dbReference type="OrthoDB" id="410267at2759"/>
<reference evidence="9" key="1">
    <citation type="journal article" date="2006" name="PLoS Biol.">
        <title>Macronuclear genome sequence of the ciliate Tetrahymena thermophila, a model eukaryote.</title>
        <authorList>
            <person name="Eisen J.A."/>
            <person name="Coyne R.S."/>
            <person name="Wu M."/>
            <person name="Wu D."/>
            <person name="Thiagarajan M."/>
            <person name="Wortman J.R."/>
            <person name="Badger J.H."/>
            <person name="Ren Q."/>
            <person name="Amedeo P."/>
            <person name="Jones K.M."/>
            <person name="Tallon L.J."/>
            <person name="Delcher A.L."/>
            <person name="Salzberg S.L."/>
            <person name="Silva J.C."/>
            <person name="Haas B.J."/>
            <person name="Majoros W.H."/>
            <person name="Farzad M."/>
            <person name="Carlton J.M."/>
            <person name="Smith R.K. Jr."/>
            <person name="Garg J."/>
            <person name="Pearlman R.E."/>
            <person name="Karrer K.M."/>
            <person name="Sun L."/>
            <person name="Manning G."/>
            <person name="Elde N.C."/>
            <person name="Turkewitz A.P."/>
            <person name="Asai D.J."/>
            <person name="Wilkes D.E."/>
            <person name="Wang Y."/>
            <person name="Cai H."/>
            <person name="Collins K."/>
            <person name="Stewart B.A."/>
            <person name="Lee S.R."/>
            <person name="Wilamowska K."/>
            <person name="Weinberg Z."/>
            <person name="Ruzzo W.L."/>
            <person name="Wloga D."/>
            <person name="Gaertig J."/>
            <person name="Frankel J."/>
            <person name="Tsao C.-C."/>
            <person name="Gorovsky M.A."/>
            <person name="Keeling P.J."/>
            <person name="Waller R.F."/>
            <person name="Patron N.J."/>
            <person name="Cherry J.M."/>
            <person name="Stover N.A."/>
            <person name="Krieger C.J."/>
            <person name="del Toro C."/>
            <person name="Ryder H.F."/>
            <person name="Williamson S.C."/>
            <person name="Barbeau R.A."/>
            <person name="Hamilton E.P."/>
            <person name="Orias E."/>
        </authorList>
    </citation>
    <scope>NUCLEOTIDE SEQUENCE [LARGE SCALE GENOMIC DNA]</scope>
    <source>
        <strain evidence="9">SB210</strain>
    </source>
</reference>
<feature type="transmembrane region" description="Helical" evidence="7">
    <location>
        <begin position="568"/>
        <end position="587"/>
    </location>
</feature>
<feature type="coiled-coil region" evidence="6">
    <location>
        <begin position="226"/>
        <end position="278"/>
    </location>
</feature>
<evidence type="ECO:0000256" key="7">
    <source>
        <dbReference type="SAM" id="Phobius"/>
    </source>
</evidence>
<feature type="coiled-coil region" evidence="6">
    <location>
        <begin position="388"/>
        <end position="429"/>
    </location>
</feature>
<keyword evidence="4 7" id="KW-1133">Transmembrane helix</keyword>
<dbReference type="Gene3D" id="1.20.1250.20">
    <property type="entry name" value="MFS general substrate transporter like domains"/>
    <property type="match status" value="2"/>
</dbReference>
<dbReference type="eggNOG" id="KOG2504">
    <property type="taxonomic scope" value="Eukaryota"/>
</dbReference>
<dbReference type="AlphaFoldDB" id="W7XIK1"/>
<dbReference type="GO" id="GO:0022857">
    <property type="term" value="F:transmembrane transporter activity"/>
    <property type="evidence" value="ECO:0007669"/>
    <property type="project" value="InterPro"/>
</dbReference>
<keyword evidence="5 7" id="KW-0472">Membrane</keyword>
<dbReference type="SUPFAM" id="SSF103473">
    <property type="entry name" value="MFS general substrate transporter"/>
    <property type="match status" value="1"/>
</dbReference>
<feature type="transmembrane region" description="Helical" evidence="7">
    <location>
        <begin position="532"/>
        <end position="556"/>
    </location>
</feature>
<feature type="transmembrane region" description="Helical" evidence="7">
    <location>
        <begin position="443"/>
        <end position="460"/>
    </location>
</feature>
<feature type="transmembrane region" description="Helical" evidence="7">
    <location>
        <begin position="112"/>
        <end position="133"/>
    </location>
</feature>
<dbReference type="InterPro" id="IPR036259">
    <property type="entry name" value="MFS_trans_sf"/>
</dbReference>
<dbReference type="Pfam" id="PF07690">
    <property type="entry name" value="MFS_1"/>
    <property type="match status" value="1"/>
</dbReference>
<feature type="transmembrane region" description="Helical" evidence="7">
    <location>
        <begin position="87"/>
        <end position="106"/>
    </location>
</feature>
<comment type="subcellular location">
    <subcellularLocation>
        <location evidence="1">Membrane</location>
        <topology evidence="1">Multi-pass membrane protein</topology>
    </subcellularLocation>
</comment>
<feature type="transmembrane region" description="Helical" evidence="7">
    <location>
        <begin position="52"/>
        <end position="75"/>
    </location>
</feature>
<dbReference type="RefSeq" id="XP_012654126.1">
    <property type="nucleotide sequence ID" value="XM_012798672.1"/>
</dbReference>
<keyword evidence="9" id="KW-1185">Reference proteome</keyword>
<evidence type="ECO:0000256" key="6">
    <source>
        <dbReference type="SAM" id="Coils"/>
    </source>
</evidence>